<keyword evidence="6 8" id="KW-0472">Membrane</keyword>
<dbReference type="SUPFAM" id="SSF103473">
    <property type="entry name" value="MFS general substrate transporter"/>
    <property type="match status" value="1"/>
</dbReference>
<evidence type="ECO:0000256" key="2">
    <source>
        <dbReference type="ARBA" id="ARBA00010992"/>
    </source>
</evidence>
<accession>A0A0U1LYQ7</accession>
<dbReference type="NCBIfam" id="TIGR00879">
    <property type="entry name" value="SP"/>
    <property type="match status" value="1"/>
</dbReference>
<feature type="transmembrane region" description="Helical" evidence="8">
    <location>
        <begin position="502"/>
        <end position="521"/>
    </location>
</feature>
<feature type="transmembrane region" description="Helical" evidence="8">
    <location>
        <begin position="466"/>
        <end position="490"/>
    </location>
</feature>
<feature type="transmembrane region" description="Helical" evidence="8">
    <location>
        <begin position="269"/>
        <end position="286"/>
    </location>
</feature>
<feature type="transmembrane region" description="Helical" evidence="8">
    <location>
        <begin position="389"/>
        <end position="409"/>
    </location>
</feature>
<keyword evidence="3 7" id="KW-0813">Transport</keyword>
<protein>
    <submittedName>
        <fullName evidence="11">High-affinity glucose transporter</fullName>
    </submittedName>
</protein>
<dbReference type="InterPro" id="IPR036259">
    <property type="entry name" value="MFS_trans_sf"/>
</dbReference>
<dbReference type="OrthoDB" id="4142200at2759"/>
<feature type="transmembrane region" description="Helical" evidence="8">
    <location>
        <begin position="243"/>
        <end position="263"/>
    </location>
</feature>
<proteinExistence type="inferred from homology"/>
<dbReference type="PROSITE" id="PS00217">
    <property type="entry name" value="SUGAR_TRANSPORT_2"/>
    <property type="match status" value="1"/>
</dbReference>
<evidence type="ECO:0000313" key="12">
    <source>
        <dbReference type="Proteomes" id="UP000054383"/>
    </source>
</evidence>
<evidence type="ECO:0000256" key="6">
    <source>
        <dbReference type="ARBA" id="ARBA00023136"/>
    </source>
</evidence>
<gene>
    <name evidence="11" type="ORF">PISL3812_04882</name>
</gene>
<dbReference type="PANTHER" id="PTHR48022">
    <property type="entry name" value="PLASTIDIC GLUCOSE TRANSPORTER 4"/>
    <property type="match status" value="1"/>
</dbReference>
<evidence type="ECO:0000259" key="10">
    <source>
        <dbReference type="PROSITE" id="PS50850"/>
    </source>
</evidence>
<comment type="similarity">
    <text evidence="2 7">Belongs to the major facilitator superfamily. Sugar transporter (TC 2.A.1.1) family.</text>
</comment>
<feature type="domain" description="Major facilitator superfamily (MFS) profile" evidence="10">
    <location>
        <begin position="107"/>
        <end position="555"/>
    </location>
</feature>
<feature type="chain" id="PRO_5018262800" evidence="9">
    <location>
        <begin position="17"/>
        <end position="605"/>
    </location>
</feature>
<evidence type="ECO:0000256" key="5">
    <source>
        <dbReference type="ARBA" id="ARBA00022989"/>
    </source>
</evidence>
<dbReference type="EMBL" id="CVMT01000003">
    <property type="protein sequence ID" value="CRG87861.1"/>
    <property type="molecule type" value="Genomic_DNA"/>
</dbReference>
<dbReference type="Proteomes" id="UP000054383">
    <property type="component" value="Unassembled WGS sequence"/>
</dbReference>
<feature type="signal peptide" evidence="9">
    <location>
        <begin position="1"/>
        <end position="16"/>
    </location>
</feature>
<dbReference type="Gene3D" id="1.20.1250.20">
    <property type="entry name" value="MFS general substrate transporter like domains"/>
    <property type="match status" value="1"/>
</dbReference>
<comment type="subcellular location">
    <subcellularLocation>
        <location evidence="1">Membrane</location>
        <topology evidence="1">Multi-pass membrane protein</topology>
    </subcellularLocation>
</comment>
<dbReference type="OMA" id="VFFMYPE"/>
<dbReference type="FunFam" id="1.20.1250.20:FF:000026">
    <property type="entry name" value="MFS quinate transporter QutD"/>
    <property type="match status" value="1"/>
</dbReference>
<dbReference type="GO" id="GO:0005351">
    <property type="term" value="F:carbohydrate:proton symporter activity"/>
    <property type="evidence" value="ECO:0007669"/>
    <property type="project" value="TreeGrafter"/>
</dbReference>
<name>A0A0U1LYQ7_TALIS</name>
<dbReference type="CDD" id="cd17356">
    <property type="entry name" value="MFS_HXT"/>
    <property type="match status" value="1"/>
</dbReference>
<dbReference type="GO" id="GO:0016020">
    <property type="term" value="C:membrane"/>
    <property type="evidence" value="ECO:0007669"/>
    <property type="project" value="UniProtKB-SubCell"/>
</dbReference>
<keyword evidence="12" id="KW-1185">Reference proteome</keyword>
<evidence type="ECO:0000256" key="4">
    <source>
        <dbReference type="ARBA" id="ARBA00022692"/>
    </source>
</evidence>
<dbReference type="InterPro" id="IPR005828">
    <property type="entry name" value="MFS_sugar_transport-like"/>
</dbReference>
<sequence>MKTTLLVLLAAVFTDAQFSGLMFFKDSGDCPQQTASESQTSWTYDAGSGNLCFSNPYGNDDLDAAFSGELIGTNAVAPKKFGGCPTSSCDSDCTTVDVEASGNGVQVDCAQFSGASYIYLGHSMSAWIGTSQYLDYFDNPDSNLQGGITASMSAGSFAGAIGAGPLSDYLGRRYALMIASGIWIIGAAIQCSAQNVTHLVAGRVVSGLAVGITSSQVCVYLAELAPARIRGRIVGIQQWAIEWGILIMYLIAYGCSVGISGPAAFRICWGIQGVPGLILLVSLFFFPESPRWLASKERWEDCLDTLAALHANGDRSDPVVQVEFEEVQEAARIAQQAKDISMFALFGPRLWKRTVCGMTVQMWQQLLGGNVAMYYVVYVFEMAGMTGNATLYSSAIQYVIFLVTTGVMLPRIDRIGRRPLLLAGSVACMALHFAIAGLMASHGHYVSEVNGNSNLRWSISGPAAKGVIACSYIFVGIYGLTWAPTAWIYCSEVFPLKYRAQGVGISAATNWIFNFALAYFVAPAFTNIQWKTYIIFGVFCAAMVFQIFLMYPETARKSLEEIDIVFDTNVKPWQTGKINDIFQQEVEHHREQAEKKEAPSHHEEV</sequence>
<dbReference type="AlphaFoldDB" id="A0A0U1LYQ7"/>
<evidence type="ECO:0000256" key="7">
    <source>
        <dbReference type="RuleBase" id="RU003346"/>
    </source>
</evidence>
<dbReference type="PRINTS" id="PR00171">
    <property type="entry name" value="SUGRTRNSPORT"/>
</dbReference>
<feature type="transmembrane region" description="Helical" evidence="8">
    <location>
        <begin position="533"/>
        <end position="551"/>
    </location>
</feature>
<evidence type="ECO:0000256" key="8">
    <source>
        <dbReference type="SAM" id="Phobius"/>
    </source>
</evidence>
<keyword evidence="4 8" id="KW-0812">Transmembrane</keyword>
<dbReference type="PROSITE" id="PS00216">
    <property type="entry name" value="SUGAR_TRANSPORT_1"/>
    <property type="match status" value="1"/>
</dbReference>
<dbReference type="InterPro" id="IPR020846">
    <property type="entry name" value="MFS_dom"/>
</dbReference>
<reference evidence="11 12" key="1">
    <citation type="submission" date="2015-04" db="EMBL/GenBank/DDBJ databases">
        <authorList>
            <person name="Syromyatnikov M.Y."/>
            <person name="Popov V.N."/>
        </authorList>
    </citation>
    <scope>NUCLEOTIDE SEQUENCE [LARGE SCALE GENOMIC DNA]</scope>
    <source>
        <strain evidence="11">WF-38-12</strain>
    </source>
</reference>
<dbReference type="PROSITE" id="PS50850">
    <property type="entry name" value="MFS"/>
    <property type="match status" value="1"/>
</dbReference>
<feature type="transmembrane region" description="Helical" evidence="8">
    <location>
        <begin position="421"/>
        <end position="446"/>
    </location>
</feature>
<dbReference type="InterPro" id="IPR003663">
    <property type="entry name" value="Sugar/inositol_transpt"/>
</dbReference>
<organism evidence="11 12">
    <name type="scientific">Talaromyces islandicus</name>
    <name type="common">Penicillium islandicum</name>
    <dbReference type="NCBI Taxonomy" id="28573"/>
    <lineage>
        <taxon>Eukaryota</taxon>
        <taxon>Fungi</taxon>
        <taxon>Dikarya</taxon>
        <taxon>Ascomycota</taxon>
        <taxon>Pezizomycotina</taxon>
        <taxon>Eurotiomycetes</taxon>
        <taxon>Eurotiomycetidae</taxon>
        <taxon>Eurotiales</taxon>
        <taxon>Trichocomaceae</taxon>
        <taxon>Talaromyces</taxon>
        <taxon>Talaromyces sect. Islandici</taxon>
    </lineage>
</organism>
<keyword evidence="9" id="KW-0732">Signal</keyword>
<feature type="transmembrane region" description="Helical" evidence="8">
    <location>
        <begin position="200"/>
        <end position="222"/>
    </location>
</feature>
<evidence type="ECO:0000256" key="9">
    <source>
        <dbReference type="SAM" id="SignalP"/>
    </source>
</evidence>
<keyword evidence="5 8" id="KW-1133">Transmembrane helix</keyword>
<evidence type="ECO:0000256" key="1">
    <source>
        <dbReference type="ARBA" id="ARBA00004141"/>
    </source>
</evidence>
<dbReference type="InterPro" id="IPR050360">
    <property type="entry name" value="MFS_Sugar_Transporters"/>
</dbReference>
<evidence type="ECO:0000313" key="11">
    <source>
        <dbReference type="EMBL" id="CRG87861.1"/>
    </source>
</evidence>
<dbReference type="InterPro" id="IPR005829">
    <property type="entry name" value="Sugar_transporter_CS"/>
</dbReference>
<evidence type="ECO:0000256" key="3">
    <source>
        <dbReference type="ARBA" id="ARBA00022448"/>
    </source>
</evidence>
<dbReference type="Pfam" id="PF00083">
    <property type="entry name" value="Sugar_tr"/>
    <property type="match status" value="1"/>
</dbReference>
<keyword evidence="11" id="KW-0762">Sugar transport</keyword>
<feature type="transmembrane region" description="Helical" evidence="8">
    <location>
        <begin position="355"/>
        <end position="377"/>
    </location>
</feature>
<dbReference type="PANTHER" id="PTHR48022:SF54">
    <property type="entry name" value="GLUCOSE TRANSPORTER, PUTATIVE (AFU_ORTHOLOGUE AFUA_8G00890)-RELATED"/>
    <property type="match status" value="1"/>
</dbReference>